<keyword evidence="3" id="KW-0597">Phosphoprotein</keyword>
<dbReference type="Gene3D" id="3.40.120.10">
    <property type="entry name" value="Alpha-D-Glucose-1,6-Bisphosphate, subunit A, domain 3"/>
    <property type="match status" value="3"/>
</dbReference>
<comment type="similarity">
    <text evidence="2">Belongs to the phosphohexose mutase family.</text>
</comment>
<dbReference type="GO" id="GO:0009252">
    <property type="term" value="P:peptidoglycan biosynthetic process"/>
    <property type="evidence" value="ECO:0007669"/>
    <property type="project" value="TreeGrafter"/>
</dbReference>
<dbReference type="GO" id="GO:0005975">
    <property type="term" value="P:carbohydrate metabolic process"/>
    <property type="evidence" value="ECO:0007669"/>
    <property type="project" value="InterPro"/>
</dbReference>
<dbReference type="EMBL" id="UINC01110872">
    <property type="protein sequence ID" value="SVC78670.1"/>
    <property type="molecule type" value="Genomic_DNA"/>
</dbReference>
<feature type="domain" description="Alpha-D-phosphohexomutase alpha/beta/alpha" evidence="4">
    <location>
        <begin position="3"/>
        <end position="135"/>
    </location>
</feature>
<dbReference type="AlphaFoldDB" id="A0A382Q0Y0"/>
<dbReference type="GO" id="GO:0000287">
    <property type="term" value="F:magnesium ion binding"/>
    <property type="evidence" value="ECO:0007669"/>
    <property type="project" value="InterPro"/>
</dbReference>
<evidence type="ECO:0000256" key="1">
    <source>
        <dbReference type="ARBA" id="ARBA00001946"/>
    </source>
</evidence>
<comment type="cofactor">
    <cofactor evidence="1">
        <name>Mg(2+)</name>
        <dbReference type="ChEBI" id="CHEBI:18420"/>
    </cofactor>
</comment>
<dbReference type="GO" id="GO:0008966">
    <property type="term" value="F:phosphoglucosamine mutase activity"/>
    <property type="evidence" value="ECO:0007669"/>
    <property type="project" value="TreeGrafter"/>
</dbReference>
<dbReference type="Pfam" id="PF02878">
    <property type="entry name" value="PGM_PMM_I"/>
    <property type="match status" value="1"/>
</dbReference>
<sequence>RGQIFGTDGIRGRVGGPLVNPDFAACLGTAVGDVLKKQGVTDGEIVIGRDTRKSGAALRDGLTMGLTTAGFSCVDLGVVPTPAVALNTMKCGAVLGVALTASHNPASDNGFKFFQGCGRKVDNAWEGEVESLLEETGGGATVPASLENRHAEAVETYCQFVSSQFPVGLLKGLKIVVDTANGGTSETTPRVLRALGAELLQLGHEPDGFNINDGVGSEYPAAMAECVAAGRADLGLAHDGDGDRLVISDESGHVLEGDEVLGIVALDWIRKGLLAERTVVGTVQCNAGLDATLKKAGGQLVRTEVGDRPVTRRMFEDGLNFGGEPSGHFVFRDCLPTG</sequence>
<organism evidence="7">
    <name type="scientific">marine metagenome</name>
    <dbReference type="NCBI Taxonomy" id="408172"/>
    <lineage>
        <taxon>unclassified sequences</taxon>
        <taxon>metagenomes</taxon>
        <taxon>ecological metagenomes</taxon>
    </lineage>
</organism>
<feature type="non-terminal residue" evidence="7">
    <location>
        <position position="338"/>
    </location>
</feature>
<dbReference type="InterPro" id="IPR016066">
    <property type="entry name" value="A-D-PHexomutase_CS"/>
</dbReference>
<proteinExistence type="inferred from homology"/>
<feature type="non-terminal residue" evidence="7">
    <location>
        <position position="1"/>
    </location>
</feature>
<dbReference type="GO" id="GO:0005829">
    <property type="term" value="C:cytosol"/>
    <property type="evidence" value="ECO:0007669"/>
    <property type="project" value="TreeGrafter"/>
</dbReference>
<dbReference type="InterPro" id="IPR016055">
    <property type="entry name" value="A-D-PHexomutase_a/b/a-I/II/III"/>
</dbReference>
<dbReference type="PANTHER" id="PTHR42946:SF1">
    <property type="entry name" value="PHOSPHOGLUCOMUTASE (ALPHA-D-GLUCOSE-1,6-BISPHOSPHATE-DEPENDENT)"/>
    <property type="match status" value="1"/>
</dbReference>
<dbReference type="InterPro" id="IPR005845">
    <property type="entry name" value="A-D-PHexomutase_a/b/a-II"/>
</dbReference>
<evidence type="ECO:0000256" key="2">
    <source>
        <dbReference type="ARBA" id="ARBA00010231"/>
    </source>
</evidence>
<dbReference type="Pfam" id="PF02880">
    <property type="entry name" value="PGM_PMM_III"/>
    <property type="match status" value="1"/>
</dbReference>
<dbReference type="PROSITE" id="PS00710">
    <property type="entry name" value="PGM_PMM"/>
    <property type="match status" value="1"/>
</dbReference>
<evidence type="ECO:0008006" key="8">
    <source>
        <dbReference type="Google" id="ProtNLM"/>
    </source>
</evidence>
<dbReference type="SUPFAM" id="SSF53738">
    <property type="entry name" value="Phosphoglucomutase, first 3 domains"/>
    <property type="match status" value="3"/>
</dbReference>
<dbReference type="InterPro" id="IPR005841">
    <property type="entry name" value="Alpha-D-phosphohexomutase_SF"/>
</dbReference>
<dbReference type="GO" id="GO:0004615">
    <property type="term" value="F:phosphomannomutase activity"/>
    <property type="evidence" value="ECO:0007669"/>
    <property type="project" value="TreeGrafter"/>
</dbReference>
<evidence type="ECO:0000256" key="3">
    <source>
        <dbReference type="ARBA" id="ARBA00022553"/>
    </source>
</evidence>
<reference evidence="7" key="1">
    <citation type="submission" date="2018-05" db="EMBL/GenBank/DDBJ databases">
        <authorList>
            <person name="Lanie J.A."/>
            <person name="Ng W.-L."/>
            <person name="Kazmierczak K.M."/>
            <person name="Andrzejewski T.M."/>
            <person name="Davidsen T.M."/>
            <person name="Wayne K.J."/>
            <person name="Tettelin H."/>
            <person name="Glass J.I."/>
            <person name="Rusch D."/>
            <person name="Podicherti R."/>
            <person name="Tsui H.-C.T."/>
            <person name="Winkler M.E."/>
        </authorList>
    </citation>
    <scope>NUCLEOTIDE SEQUENCE</scope>
</reference>
<feature type="domain" description="Alpha-D-phosphohexomutase alpha/beta/alpha" evidence="6">
    <location>
        <begin position="256"/>
        <end position="336"/>
    </location>
</feature>
<dbReference type="InterPro" id="IPR005844">
    <property type="entry name" value="A-D-PHexomutase_a/b/a-I"/>
</dbReference>
<evidence type="ECO:0000259" key="6">
    <source>
        <dbReference type="Pfam" id="PF02880"/>
    </source>
</evidence>
<name>A0A382Q0Y0_9ZZZZ</name>
<dbReference type="PRINTS" id="PR00509">
    <property type="entry name" value="PGMPMM"/>
</dbReference>
<feature type="domain" description="Alpha-D-phosphohexomutase alpha/beta/alpha" evidence="5">
    <location>
        <begin position="156"/>
        <end position="252"/>
    </location>
</feature>
<evidence type="ECO:0000259" key="4">
    <source>
        <dbReference type="Pfam" id="PF02878"/>
    </source>
</evidence>
<evidence type="ECO:0000259" key="5">
    <source>
        <dbReference type="Pfam" id="PF02879"/>
    </source>
</evidence>
<dbReference type="InterPro" id="IPR050060">
    <property type="entry name" value="Phosphoglucosamine_mutase"/>
</dbReference>
<evidence type="ECO:0000313" key="7">
    <source>
        <dbReference type="EMBL" id="SVC78670.1"/>
    </source>
</evidence>
<dbReference type="GO" id="GO:0006048">
    <property type="term" value="P:UDP-N-acetylglucosamine biosynthetic process"/>
    <property type="evidence" value="ECO:0007669"/>
    <property type="project" value="TreeGrafter"/>
</dbReference>
<gene>
    <name evidence="7" type="ORF">METZ01_LOCUS331524</name>
</gene>
<protein>
    <recommendedName>
        <fullName evidence="8">Phosphoglucosamine mutase</fullName>
    </recommendedName>
</protein>
<accession>A0A382Q0Y0</accession>
<dbReference type="Pfam" id="PF02879">
    <property type="entry name" value="PGM_PMM_II"/>
    <property type="match status" value="1"/>
</dbReference>
<dbReference type="InterPro" id="IPR005846">
    <property type="entry name" value="A-D-PHexomutase_a/b/a-III"/>
</dbReference>
<dbReference type="PANTHER" id="PTHR42946">
    <property type="entry name" value="PHOSPHOHEXOSE MUTASE"/>
    <property type="match status" value="1"/>
</dbReference>